<evidence type="ECO:0000313" key="3">
    <source>
        <dbReference type="EMBL" id="VDL93981.1"/>
    </source>
</evidence>
<dbReference type="WBParaSite" id="SSLN_0000787801-mRNA-1">
    <property type="protein sequence ID" value="SSLN_0000787801-mRNA-1"/>
    <property type="gene ID" value="SSLN_0000787801"/>
</dbReference>
<organism evidence="5">
    <name type="scientific">Schistocephalus solidus</name>
    <name type="common">Tapeworm</name>
    <dbReference type="NCBI Taxonomy" id="70667"/>
    <lineage>
        <taxon>Eukaryota</taxon>
        <taxon>Metazoa</taxon>
        <taxon>Spiralia</taxon>
        <taxon>Lophotrochozoa</taxon>
        <taxon>Platyhelminthes</taxon>
        <taxon>Cestoda</taxon>
        <taxon>Eucestoda</taxon>
        <taxon>Diphyllobothriidea</taxon>
        <taxon>Diphyllobothriidae</taxon>
        <taxon>Schistocephalus</taxon>
    </lineage>
</organism>
<comment type="similarity">
    <text evidence="1">Belongs to the nanos family.</text>
</comment>
<keyword evidence="1" id="KW-0479">Metal-binding</keyword>
<protein>
    <submittedName>
        <fullName evidence="5">Nanos-type domain-containing protein</fullName>
    </submittedName>
</protein>
<dbReference type="InterPro" id="IPR038129">
    <property type="entry name" value="Nanos_sf"/>
</dbReference>
<evidence type="ECO:0000313" key="5">
    <source>
        <dbReference type="WBParaSite" id="SSLN_0000787801-mRNA-1"/>
    </source>
</evidence>
<keyword evidence="1" id="KW-0862">Zinc</keyword>
<dbReference type="GO" id="GO:0003723">
    <property type="term" value="F:RNA binding"/>
    <property type="evidence" value="ECO:0007669"/>
    <property type="project" value="UniProtKB-UniRule"/>
</dbReference>
<feature type="domain" description="Nanos-type" evidence="2">
    <location>
        <begin position="47"/>
        <end position="101"/>
    </location>
</feature>
<dbReference type="Gene3D" id="4.10.60.30">
    <property type="entry name" value="Nanos, RNA-binding domain"/>
    <property type="match status" value="1"/>
</dbReference>
<dbReference type="Pfam" id="PF05741">
    <property type="entry name" value="zf-nanos"/>
    <property type="match status" value="1"/>
</dbReference>
<proteinExistence type="inferred from homology"/>
<dbReference type="EMBL" id="UYSU01034219">
    <property type="protein sequence ID" value="VDL93981.1"/>
    <property type="molecule type" value="Genomic_DNA"/>
</dbReference>
<dbReference type="PANTHER" id="PTHR47027">
    <property type="entry name" value="REVERSE TRANSCRIPTASE DOMAIN-CONTAINING PROTEIN"/>
    <property type="match status" value="1"/>
</dbReference>
<keyword evidence="4" id="KW-1185">Reference proteome</keyword>
<evidence type="ECO:0000313" key="4">
    <source>
        <dbReference type="Proteomes" id="UP000275846"/>
    </source>
</evidence>
<evidence type="ECO:0000256" key="1">
    <source>
        <dbReference type="PROSITE-ProRule" id="PRU00855"/>
    </source>
</evidence>
<keyword evidence="1" id="KW-0694">RNA-binding</keyword>
<dbReference type="InterPro" id="IPR024161">
    <property type="entry name" value="Znf_nanos-typ"/>
</dbReference>
<dbReference type="PROSITE" id="PS51522">
    <property type="entry name" value="ZF_NANOS"/>
    <property type="match status" value="1"/>
</dbReference>
<dbReference type="AlphaFoldDB" id="A0A183STP8"/>
<dbReference type="PANTHER" id="PTHR47027:SF26">
    <property type="entry name" value="REVERSE TRANSCRIPTASE DOMAIN-CONTAINING PROTEIN"/>
    <property type="match status" value="1"/>
</dbReference>
<keyword evidence="1" id="KW-0810">Translation regulation</keyword>
<dbReference type="GO" id="GO:0006417">
    <property type="term" value="P:regulation of translation"/>
    <property type="evidence" value="ECO:0007669"/>
    <property type="project" value="UniProtKB-UniRule"/>
</dbReference>
<keyword evidence="1" id="KW-0863">Zinc-finger</keyword>
<sequence length="372" mass="41714">MVGLHSRIAACLEHHVALDGPMLVRLNTLMGEVVGLIRRLGEANLDLCVFCRNNNETFEMYTSHKVKDRTGRVTCPILRRFVCPLCSATGDRAHTIRYCPLSVQSGRLPIQGGASPANEGSERVMTGQDVLANLELAPEVCGECSCGHLWLLEVGFFPAATPRETIRTGGLNQVRVSGVACASTPGMSDFAYLGSTLSRDTRIDDEVAQRISQASQAFGRLQASVWNCHGIHLNTKLKIYKAVVLMTLLYGAETWTVYQKHARKLNHFPLSCLRRILKLTWQYRIPDMEVLERTGILSIHVMLREVQLRWSGHLVRKDDERLPKRLFYGDAATGARRQGGQKRRYKDTLKTSLKQLQIHPAAWEDLAQERPA</sequence>
<accession>A0A183STP8</accession>
<dbReference type="GO" id="GO:0008270">
    <property type="term" value="F:zinc ion binding"/>
    <property type="evidence" value="ECO:0007669"/>
    <property type="project" value="UniProtKB-KW"/>
</dbReference>
<name>A0A183STP8_SCHSO</name>
<reference evidence="5" key="1">
    <citation type="submission" date="2016-06" db="UniProtKB">
        <authorList>
            <consortium name="WormBaseParasite"/>
        </authorList>
    </citation>
    <scope>IDENTIFICATION</scope>
</reference>
<evidence type="ECO:0000259" key="2">
    <source>
        <dbReference type="PROSITE" id="PS51522"/>
    </source>
</evidence>
<gene>
    <name evidence="3" type="ORF">SSLN_LOCUS7596</name>
</gene>
<reference evidence="3 4" key="2">
    <citation type="submission" date="2018-11" db="EMBL/GenBank/DDBJ databases">
        <authorList>
            <consortium name="Pathogen Informatics"/>
        </authorList>
    </citation>
    <scope>NUCLEOTIDE SEQUENCE [LARGE SCALE GENOMIC DNA]</scope>
    <source>
        <strain evidence="3 4">NST_G2</strain>
    </source>
</reference>
<dbReference type="STRING" id="70667.A0A183STP8"/>
<dbReference type="OrthoDB" id="10010129at2759"/>
<dbReference type="Proteomes" id="UP000275846">
    <property type="component" value="Unassembled WGS sequence"/>
</dbReference>